<evidence type="ECO:0000256" key="4">
    <source>
        <dbReference type="ARBA" id="ARBA00023136"/>
    </source>
</evidence>
<dbReference type="GeneID" id="89992242"/>
<feature type="transmembrane region" description="Helical" evidence="5">
    <location>
        <begin position="366"/>
        <end position="391"/>
    </location>
</feature>
<gene>
    <name evidence="6" type="ORF">IAS62_005472</name>
</gene>
<feature type="transmembrane region" description="Helical" evidence="5">
    <location>
        <begin position="76"/>
        <end position="104"/>
    </location>
</feature>
<feature type="transmembrane region" description="Helical" evidence="5">
    <location>
        <begin position="458"/>
        <end position="476"/>
    </location>
</feature>
<evidence type="ECO:0000256" key="1">
    <source>
        <dbReference type="ARBA" id="ARBA00004141"/>
    </source>
</evidence>
<evidence type="ECO:0000313" key="7">
    <source>
        <dbReference type="Proteomes" id="UP001432216"/>
    </source>
</evidence>
<evidence type="ECO:0008006" key="8">
    <source>
        <dbReference type="Google" id="ProtNLM"/>
    </source>
</evidence>
<keyword evidence="3 5" id="KW-1133">Transmembrane helix</keyword>
<dbReference type="PANTHER" id="PTHR11706:SF101">
    <property type="entry name" value="MANGANESE TRANSPORTER SMF1"/>
    <property type="match status" value="1"/>
</dbReference>
<accession>A0ABZ2B3S4</accession>
<evidence type="ECO:0000313" key="6">
    <source>
        <dbReference type="EMBL" id="WVO24108.1"/>
    </source>
</evidence>
<keyword evidence="7" id="KW-1185">Reference proteome</keyword>
<dbReference type="PANTHER" id="PTHR11706">
    <property type="entry name" value="SOLUTE CARRIER PROTEIN FAMILY 11 MEMBER"/>
    <property type="match status" value="1"/>
</dbReference>
<feature type="transmembrane region" description="Helical" evidence="5">
    <location>
        <begin position="411"/>
        <end position="437"/>
    </location>
</feature>
<sequence>MNRNLSPSKRSSSHPPEQSERKKRWWNDLTFRKCKKVFFRHLYFVGPGLVSSVAYIDPGNWATDLEAGANYGYKLLFVVLVASLAAVVLQLLSVRLGTATGISLPAHTRLLFLRLKARYPKYRIPLSIALWALYALAEIAIIATDLAELLGSAIALHLLFPKLPLFAGVLITAVDVLIVLIFFRSSSGRQGMLLFEIIIVSLVLAVFICFMVLLKLTGPVWKDVFLGLVPSKTLVKPGALYLGVGIIGATVMPHALFLGSFLAGVDRLNMIPQPPTMRKPRNVTMPTFNPFRLLLETPRPHSGSETAVLENDAAKDEIIPQDGILELTKEQKRFAIEQKEYERNVRMFDRIKWVDIHLFHSTIDTAFSLLSFALTINSSILTLAGAVYFYNEKPPSDEADLFGAFELIKSYIGHAAAIIFALALLCAGQSASITATLAGQVVSEGFINWKTSPLVRRLITRLLGVIPSAVVASAVGPSGLNTMLVASQVLLSIVLPTVVFPLVYLCSQHDIMTVQGPEVESMEMESVSNDASLSGPSALATTTPSLSPTTLVDDRMALGIEGTTVRVEPDQAGDRPPRRSKSYISPKWVTVLGYVLFVVIVLANVYVIVELGLGNG</sequence>
<dbReference type="NCBIfam" id="NF037982">
    <property type="entry name" value="Nramp_1"/>
    <property type="match status" value="1"/>
</dbReference>
<feature type="transmembrane region" description="Helical" evidence="5">
    <location>
        <begin position="37"/>
        <end position="56"/>
    </location>
</feature>
<dbReference type="InterPro" id="IPR001046">
    <property type="entry name" value="NRAMP_fam"/>
</dbReference>
<dbReference type="RefSeq" id="XP_064723347.1">
    <property type="nucleotide sequence ID" value="XM_064867275.1"/>
</dbReference>
<dbReference type="EMBL" id="CP143815">
    <property type="protein sequence ID" value="WVO24108.1"/>
    <property type="molecule type" value="Genomic_DNA"/>
</dbReference>
<feature type="transmembrane region" description="Helical" evidence="5">
    <location>
        <begin position="124"/>
        <end position="143"/>
    </location>
</feature>
<dbReference type="Proteomes" id="UP001432216">
    <property type="component" value="Chromosome 10"/>
</dbReference>
<reference evidence="6 7" key="1">
    <citation type="submission" date="2024-01" db="EMBL/GenBank/DDBJ databases">
        <title>Comparative genomics of Cryptococcus and Kwoniella reveals pathogenesis evolution and contrasting modes of karyotype evolution via chromosome fusion or intercentromeric recombination.</title>
        <authorList>
            <person name="Coelho M.A."/>
            <person name="David-Palma M."/>
            <person name="Shea T."/>
            <person name="Bowers K."/>
            <person name="McGinley-Smith S."/>
            <person name="Mohammad A.W."/>
            <person name="Gnirke A."/>
            <person name="Yurkov A.M."/>
            <person name="Nowrousian M."/>
            <person name="Sun S."/>
            <person name="Cuomo C.A."/>
            <person name="Heitman J."/>
        </authorList>
    </citation>
    <scope>NUCLEOTIDE SEQUENCE [LARGE SCALE GENOMIC DNA]</scope>
    <source>
        <strain evidence="6 7">7685027</strain>
    </source>
</reference>
<keyword evidence="4 5" id="KW-0472">Membrane</keyword>
<feature type="transmembrane region" description="Helical" evidence="5">
    <location>
        <begin position="195"/>
        <end position="218"/>
    </location>
</feature>
<name>A0ABZ2B3S4_9TREE</name>
<feature type="transmembrane region" description="Helical" evidence="5">
    <location>
        <begin position="163"/>
        <end position="183"/>
    </location>
</feature>
<feature type="transmembrane region" description="Helical" evidence="5">
    <location>
        <begin position="238"/>
        <end position="263"/>
    </location>
</feature>
<evidence type="ECO:0000256" key="2">
    <source>
        <dbReference type="ARBA" id="ARBA00022692"/>
    </source>
</evidence>
<comment type="subcellular location">
    <subcellularLocation>
        <location evidence="1">Membrane</location>
        <topology evidence="1">Multi-pass membrane protein</topology>
    </subcellularLocation>
</comment>
<proteinExistence type="predicted"/>
<evidence type="ECO:0000256" key="3">
    <source>
        <dbReference type="ARBA" id="ARBA00022989"/>
    </source>
</evidence>
<organism evidence="6 7">
    <name type="scientific">Cryptococcus decagattii</name>
    <dbReference type="NCBI Taxonomy" id="1859122"/>
    <lineage>
        <taxon>Eukaryota</taxon>
        <taxon>Fungi</taxon>
        <taxon>Dikarya</taxon>
        <taxon>Basidiomycota</taxon>
        <taxon>Agaricomycotina</taxon>
        <taxon>Tremellomycetes</taxon>
        <taxon>Tremellales</taxon>
        <taxon>Cryptococcaceae</taxon>
        <taxon>Cryptococcus</taxon>
        <taxon>Cryptococcus gattii species complex</taxon>
    </lineage>
</organism>
<dbReference type="PRINTS" id="PR00447">
    <property type="entry name" value="NATRESASSCMP"/>
</dbReference>
<dbReference type="Pfam" id="PF01566">
    <property type="entry name" value="Nramp"/>
    <property type="match status" value="2"/>
</dbReference>
<feature type="transmembrane region" description="Helical" evidence="5">
    <location>
        <begin position="588"/>
        <end position="609"/>
    </location>
</feature>
<keyword evidence="2 5" id="KW-0812">Transmembrane</keyword>
<feature type="transmembrane region" description="Helical" evidence="5">
    <location>
        <begin position="482"/>
        <end position="505"/>
    </location>
</feature>
<protein>
    <recommendedName>
        <fullName evidence="8">Metal iron transporter</fullName>
    </recommendedName>
</protein>
<evidence type="ECO:0000256" key="5">
    <source>
        <dbReference type="SAM" id="Phobius"/>
    </source>
</evidence>